<evidence type="ECO:0000259" key="8">
    <source>
        <dbReference type="Pfam" id="PF01636"/>
    </source>
</evidence>
<evidence type="ECO:0000256" key="5">
    <source>
        <dbReference type="ARBA" id="ARBA00022777"/>
    </source>
</evidence>
<evidence type="ECO:0000313" key="10">
    <source>
        <dbReference type="Proteomes" id="UP000004095"/>
    </source>
</evidence>
<dbReference type="EMBL" id="AAWS01000014">
    <property type="protein sequence ID" value="EAY28673.1"/>
    <property type="molecule type" value="Genomic_DNA"/>
</dbReference>
<evidence type="ECO:0000256" key="4">
    <source>
        <dbReference type="ARBA" id="ARBA00022741"/>
    </source>
</evidence>
<dbReference type="InterPro" id="IPR005280">
    <property type="entry name" value="Homoserine_kinase_II"/>
</dbReference>
<evidence type="ECO:0000313" key="9">
    <source>
        <dbReference type="EMBL" id="EAY28673.1"/>
    </source>
</evidence>
<dbReference type="SUPFAM" id="SSF56112">
    <property type="entry name" value="Protein kinase-like (PK-like)"/>
    <property type="match status" value="1"/>
</dbReference>
<evidence type="ECO:0000256" key="7">
    <source>
        <dbReference type="ARBA" id="ARBA00038240"/>
    </source>
</evidence>
<dbReference type="Gene3D" id="3.90.1200.10">
    <property type="match status" value="1"/>
</dbReference>
<dbReference type="GO" id="GO:0005524">
    <property type="term" value="F:ATP binding"/>
    <property type="evidence" value="ECO:0007669"/>
    <property type="project" value="UniProtKB-KW"/>
</dbReference>
<reference evidence="9 10" key="1">
    <citation type="submission" date="2007-01" db="EMBL/GenBank/DDBJ databases">
        <authorList>
            <person name="Haygood M."/>
            <person name="Podell S."/>
            <person name="Anderson C."/>
            <person name="Hopkinson B."/>
            <person name="Roe K."/>
            <person name="Barbeau K."/>
            <person name="Gaasterland T."/>
            <person name="Ferriera S."/>
            <person name="Johnson J."/>
            <person name="Kravitz S."/>
            <person name="Beeson K."/>
            <person name="Sutton G."/>
            <person name="Rogers Y.-H."/>
            <person name="Friedman R."/>
            <person name="Frazier M."/>
            <person name="Venter J.C."/>
        </authorList>
    </citation>
    <scope>NUCLEOTIDE SEQUENCE [LARGE SCALE GENOMIC DNA]</scope>
    <source>
        <strain evidence="9 10">ATCC 23134</strain>
    </source>
</reference>
<dbReference type="Gene3D" id="3.30.200.20">
    <property type="entry name" value="Phosphorylase Kinase, domain 1"/>
    <property type="match status" value="1"/>
</dbReference>
<dbReference type="InterPro" id="IPR002575">
    <property type="entry name" value="Aminoglycoside_PTrfase"/>
</dbReference>
<keyword evidence="10" id="KW-1185">Reference proteome</keyword>
<dbReference type="OrthoDB" id="241498at2"/>
<dbReference type="PANTHER" id="PTHR21064">
    <property type="entry name" value="AMINOGLYCOSIDE PHOSPHOTRANSFERASE DOMAIN-CONTAINING PROTEIN-RELATED"/>
    <property type="match status" value="1"/>
</dbReference>
<dbReference type="Proteomes" id="UP000004095">
    <property type="component" value="Unassembled WGS sequence"/>
</dbReference>
<dbReference type="GO" id="GO:0009088">
    <property type="term" value="P:threonine biosynthetic process"/>
    <property type="evidence" value="ECO:0007669"/>
    <property type="project" value="UniProtKB-KW"/>
</dbReference>
<dbReference type="AlphaFoldDB" id="A1ZLB9"/>
<feature type="domain" description="Aminoglycoside phosphotransferase" evidence="8">
    <location>
        <begin position="33"/>
        <end position="252"/>
    </location>
</feature>
<keyword evidence="6" id="KW-0067">ATP-binding</keyword>
<dbReference type="InterPro" id="IPR050249">
    <property type="entry name" value="Pseudomonas-type_ThrB"/>
</dbReference>
<dbReference type="GO" id="GO:0004413">
    <property type="term" value="F:homoserine kinase activity"/>
    <property type="evidence" value="ECO:0007669"/>
    <property type="project" value="UniProtKB-EC"/>
</dbReference>
<keyword evidence="2 9" id="KW-0808">Transferase</keyword>
<evidence type="ECO:0000256" key="1">
    <source>
        <dbReference type="ARBA" id="ARBA00022605"/>
    </source>
</evidence>
<evidence type="ECO:0000256" key="3">
    <source>
        <dbReference type="ARBA" id="ARBA00022697"/>
    </source>
</evidence>
<keyword evidence="4" id="KW-0547">Nucleotide-binding</keyword>
<evidence type="ECO:0000256" key="6">
    <source>
        <dbReference type="ARBA" id="ARBA00022840"/>
    </source>
</evidence>
<name>A1ZLB9_MICM2</name>
<organism evidence="9 10">
    <name type="scientific">Microscilla marina ATCC 23134</name>
    <dbReference type="NCBI Taxonomy" id="313606"/>
    <lineage>
        <taxon>Bacteria</taxon>
        <taxon>Pseudomonadati</taxon>
        <taxon>Bacteroidota</taxon>
        <taxon>Cytophagia</taxon>
        <taxon>Cytophagales</taxon>
        <taxon>Microscillaceae</taxon>
        <taxon>Microscilla</taxon>
    </lineage>
</organism>
<sequence>MSTVNTKKDLLVGQIKQVLLLYDLGVLKNCFQLSFGYANQNYRIDTDQGSFLYRVCTQQPLPLIEYEVALMKALQQIDFPTAYPIAKKDGGFIHSLGEHYVMVYEFYNGHEPALNVHTSSAIAEAIGKLSLLPNAPRYLKKNAIHLDTCDALIAEFERAKNPIPVLLEYFKEQTNYLRPLLRQPLPEGVVHGDCFTDNTLFDGNQLVAVIDFEEACYDHLLFDVGVTINGFCFPDNQLDSVLLEAFLTAYQRQRLLTHEEWTLLFAYIQWGAHGMITWHLQNNLLHKHHHSQWQRVQELMHRVQQMRQEETQINQLITQIAKRLKNATNRE</sequence>
<comment type="caution">
    <text evidence="9">The sequence shown here is derived from an EMBL/GenBank/DDBJ whole genome shotgun (WGS) entry which is preliminary data.</text>
</comment>
<keyword evidence="3" id="KW-0791">Threonine biosynthesis</keyword>
<proteinExistence type="inferred from homology"/>
<dbReference type="Pfam" id="PF01636">
    <property type="entry name" value="APH"/>
    <property type="match status" value="1"/>
</dbReference>
<dbReference type="CDD" id="cd05153">
    <property type="entry name" value="HomoserineK_II"/>
    <property type="match status" value="1"/>
</dbReference>
<dbReference type="InterPro" id="IPR011009">
    <property type="entry name" value="Kinase-like_dom_sf"/>
</dbReference>
<keyword evidence="1" id="KW-0028">Amino-acid biosynthesis</keyword>
<keyword evidence="5 9" id="KW-0418">Kinase</keyword>
<dbReference type="RefSeq" id="WP_002697384.1">
    <property type="nucleotide sequence ID" value="NZ_AAWS01000014.1"/>
</dbReference>
<dbReference type="eggNOG" id="COG2334">
    <property type="taxonomic scope" value="Bacteria"/>
</dbReference>
<protein>
    <submittedName>
        <fullName evidence="9">Homoserine kinase, putative</fullName>
        <ecNumber evidence="9">2.7.1.39</ecNumber>
    </submittedName>
</protein>
<dbReference type="PANTHER" id="PTHR21064:SF6">
    <property type="entry name" value="AMINOGLYCOSIDE PHOSPHOTRANSFERASE DOMAIN-CONTAINING PROTEIN"/>
    <property type="match status" value="1"/>
</dbReference>
<dbReference type="EC" id="2.7.1.39" evidence="9"/>
<comment type="similarity">
    <text evidence="7">Belongs to the pseudomonas-type ThrB family.</text>
</comment>
<evidence type="ECO:0000256" key="2">
    <source>
        <dbReference type="ARBA" id="ARBA00022679"/>
    </source>
</evidence>
<accession>A1ZLB9</accession>
<gene>
    <name evidence="9" type="ORF">M23134_07771</name>
</gene>